<evidence type="ECO:0000313" key="4">
    <source>
        <dbReference type="Proteomes" id="UP001188597"/>
    </source>
</evidence>
<dbReference type="PANTHER" id="PTHR34937">
    <property type="entry name" value="OS08G0559800 PROTEIN"/>
    <property type="match status" value="1"/>
</dbReference>
<protein>
    <recommendedName>
        <fullName evidence="5">Paramyosin</fullName>
    </recommendedName>
</protein>
<sequence>MASAGDEDNDAVLSDVEADDPVPMAINDPLPEDISVDKYRELLAELDRERRAREASESSKSEVQVSFNRLKVLAHEAIKKRDESSRQRDEALREKEEASRANEKLLAELAEAGRMKDEIGRQVEEATKARDATRSEVETAAQMLVTGIEKISGKVSSFKNFTAGGLPRSQKYSGLPAVAYGVIKRTNEIVEELLRQVESSGKSRNEARAQMEQRNYEIAIEVSQLEATISGLRDEVSKKTSLVEGLEKSIAEKDSRIAEMEKEMVEKQNSAESEVSRLRELISQCDDKFRNLETKMDSQRPLLVEQLNYVGKIHSLICNVINIVDANKLDQSELSESLFLPKETDMEENIRASLAGMESILELTRIAAGKTRDLVEERSREVKRLKETVSHLVKEKEHVSSLLRSALSKRKSANLSSKTNELFKAAENGLKDAGIDYRFSNHLRDGKVPASGDQPRDLETEEDEIYALAGALENIIKESHLEIIELQHTVEELRAETSLLKEHVEVQAKELVQRKQRMEELEEKERVANENVEGLMMDIAAAEEEIARWKVAAQQEAAAGKAVEQDFVEQSGAAVVGFDLSMRMVIFMEGELAGSSSPFAFFFSEPVVVLWVGFSCLVGDWDSFMVPWNLIGEVSCPIEIGDFKLLAVRQELEEAKQAVIESEKKLKFKEETADAAMAARDAAEKSLRLADMRATRLRDKVEELTHQLEELDARETSRTGQNRPRYVCWPWEWLGLNSVGVQRPETQPEGHNEMELSEPLL</sequence>
<dbReference type="PANTHER" id="PTHR34937:SF1">
    <property type="entry name" value="PARAMYOSIN"/>
    <property type="match status" value="1"/>
</dbReference>
<reference evidence="3" key="1">
    <citation type="submission" date="2022-12" db="EMBL/GenBank/DDBJ databases">
        <title>Draft genome assemblies for two species of Escallonia (Escalloniales).</title>
        <authorList>
            <person name="Chanderbali A."/>
            <person name="Dervinis C."/>
            <person name="Anghel I."/>
            <person name="Soltis D."/>
            <person name="Soltis P."/>
            <person name="Zapata F."/>
        </authorList>
    </citation>
    <scope>NUCLEOTIDE SEQUENCE</scope>
    <source>
        <strain evidence="3">UCBG64.0493</strain>
        <tissue evidence="3">Leaf</tissue>
    </source>
</reference>
<gene>
    <name evidence="3" type="ORF">RJ639_042541</name>
</gene>
<dbReference type="AlphaFoldDB" id="A0AA88WFY3"/>
<proteinExistence type="predicted"/>
<evidence type="ECO:0000256" key="2">
    <source>
        <dbReference type="SAM" id="MobiDB-lite"/>
    </source>
</evidence>
<feature type="region of interest" description="Disordered" evidence="2">
    <location>
        <begin position="81"/>
        <end position="100"/>
    </location>
</feature>
<feature type="coiled-coil region" evidence="1">
    <location>
        <begin position="243"/>
        <end position="295"/>
    </location>
</feature>
<evidence type="ECO:0000256" key="1">
    <source>
        <dbReference type="SAM" id="Coils"/>
    </source>
</evidence>
<feature type="coiled-coil region" evidence="1">
    <location>
        <begin position="476"/>
        <end position="559"/>
    </location>
</feature>
<keyword evidence="4" id="KW-1185">Reference proteome</keyword>
<evidence type="ECO:0008006" key="5">
    <source>
        <dbReference type="Google" id="ProtNLM"/>
    </source>
</evidence>
<feature type="coiled-coil region" evidence="1">
    <location>
        <begin position="645"/>
        <end position="714"/>
    </location>
</feature>
<accession>A0AA88WFY3</accession>
<name>A0AA88WFY3_9ASTE</name>
<feature type="region of interest" description="Disordered" evidence="2">
    <location>
        <begin position="742"/>
        <end position="761"/>
    </location>
</feature>
<evidence type="ECO:0000313" key="3">
    <source>
        <dbReference type="EMBL" id="KAK3026049.1"/>
    </source>
</evidence>
<dbReference type="Proteomes" id="UP001188597">
    <property type="component" value="Unassembled WGS sequence"/>
</dbReference>
<organism evidence="3 4">
    <name type="scientific">Escallonia herrerae</name>
    <dbReference type="NCBI Taxonomy" id="1293975"/>
    <lineage>
        <taxon>Eukaryota</taxon>
        <taxon>Viridiplantae</taxon>
        <taxon>Streptophyta</taxon>
        <taxon>Embryophyta</taxon>
        <taxon>Tracheophyta</taxon>
        <taxon>Spermatophyta</taxon>
        <taxon>Magnoliopsida</taxon>
        <taxon>eudicotyledons</taxon>
        <taxon>Gunneridae</taxon>
        <taxon>Pentapetalae</taxon>
        <taxon>asterids</taxon>
        <taxon>campanulids</taxon>
        <taxon>Escalloniales</taxon>
        <taxon>Escalloniaceae</taxon>
        <taxon>Escallonia</taxon>
    </lineage>
</organism>
<dbReference type="EMBL" id="JAVXUP010000518">
    <property type="protein sequence ID" value="KAK3026049.1"/>
    <property type="molecule type" value="Genomic_DNA"/>
</dbReference>
<keyword evidence="1" id="KW-0175">Coiled coil</keyword>
<comment type="caution">
    <text evidence="3">The sequence shown here is derived from an EMBL/GenBank/DDBJ whole genome shotgun (WGS) entry which is preliminary data.</text>
</comment>
<feature type="compositionally biased region" description="Acidic residues" evidence="2">
    <location>
        <begin position="1"/>
        <end position="20"/>
    </location>
</feature>
<dbReference type="InterPro" id="IPR040300">
    <property type="entry name" value="At3g49055-like"/>
</dbReference>
<feature type="region of interest" description="Disordered" evidence="2">
    <location>
        <begin position="1"/>
        <end position="31"/>
    </location>
</feature>
<dbReference type="Gene3D" id="1.20.5.340">
    <property type="match status" value="1"/>
</dbReference>